<protein>
    <submittedName>
        <fullName evidence="2">Uncharacterized protein</fullName>
    </submittedName>
</protein>
<dbReference type="AlphaFoldDB" id="A0A101LXR3"/>
<comment type="caution">
    <text evidence="2">The sequence shown here is derived from an EMBL/GenBank/DDBJ whole genome shotgun (WGS) entry which is preliminary data.</text>
</comment>
<geneLocation type="mitochondrion" evidence="2"/>
<keyword evidence="1" id="KW-1133">Transmembrane helix</keyword>
<evidence type="ECO:0000313" key="2">
    <source>
        <dbReference type="EMBL" id="KUM47294.1"/>
    </source>
</evidence>
<proteinExistence type="predicted"/>
<feature type="transmembrane region" description="Helical" evidence="1">
    <location>
        <begin position="51"/>
        <end position="68"/>
    </location>
</feature>
<reference evidence="2" key="1">
    <citation type="journal article" date="2015" name="Genome Biol. Evol.">
        <title>Organellar Genomes of White Spruce (Picea glauca): Assembly and Annotation.</title>
        <authorList>
            <person name="Jackman S.D."/>
            <person name="Warren R.L."/>
            <person name="Gibb E.A."/>
            <person name="Vandervalk B.P."/>
            <person name="Mohamadi H."/>
            <person name="Chu J."/>
            <person name="Raymond A."/>
            <person name="Pleasance S."/>
            <person name="Coope R."/>
            <person name="Wildung M.R."/>
            <person name="Ritland C.E."/>
            <person name="Bousquet J."/>
            <person name="Jones S.J."/>
            <person name="Bohlmann J."/>
            <person name="Birol I."/>
        </authorList>
    </citation>
    <scope>NUCLEOTIDE SEQUENCE [LARGE SCALE GENOMIC DNA]</scope>
    <source>
        <tissue evidence="2">Flushing bud</tissue>
    </source>
</reference>
<accession>A0A101LXR3</accession>
<name>A0A101LXR3_PICGL</name>
<feature type="transmembrane region" description="Helical" evidence="1">
    <location>
        <begin position="20"/>
        <end position="39"/>
    </location>
</feature>
<evidence type="ECO:0000256" key="1">
    <source>
        <dbReference type="SAM" id="Phobius"/>
    </source>
</evidence>
<gene>
    <name evidence="2" type="ORF">ABT39_MTgene5479</name>
</gene>
<organism evidence="2">
    <name type="scientific">Picea glauca</name>
    <name type="common">White spruce</name>
    <name type="synonym">Pinus glauca</name>
    <dbReference type="NCBI Taxonomy" id="3330"/>
    <lineage>
        <taxon>Eukaryota</taxon>
        <taxon>Viridiplantae</taxon>
        <taxon>Streptophyta</taxon>
        <taxon>Embryophyta</taxon>
        <taxon>Tracheophyta</taxon>
        <taxon>Spermatophyta</taxon>
        <taxon>Pinopsida</taxon>
        <taxon>Pinidae</taxon>
        <taxon>Conifers I</taxon>
        <taxon>Pinales</taxon>
        <taxon>Pinaceae</taxon>
        <taxon>Picea</taxon>
    </lineage>
</organism>
<keyword evidence="1" id="KW-0472">Membrane</keyword>
<keyword evidence="2" id="KW-0496">Mitochondrion</keyword>
<keyword evidence="1" id="KW-0812">Transmembrane</keyword>
<dbReference type="EMBL" id="LKAM01000007">
    <property type="protein sequence ID" value="KUM47294.1"/>
    <property type="molecule type" value="Genomic_DNA"/>
</dbReference>
<sequence length="90" mass="10204">MISYACLMCLPSGYRTLLPLLLLLAQMLPLLPLVVNLPLPLRLDLLLVDQWALPLLVKLVLLALKLSLHNKDHVGSRTFSDSLKSKRRYE</sequence>